<dbReference type="InParanoid" id="A0A068VCY0"/>
<dbReference type="PRINTS" id="PR00385">
    <property type="entry name" value="P450"/>
</dbReference>
<keyword evidence="9" id="KW-0472">Membrane</keyword>
<sequence length="453" mass="51066">MAINNDVLPSSSSSSSYSSSFFIFASSSAFTALVVLLLLFLYSNKVVKPRRRDVKPCLKLPPGSYGWPIVGETAEFFRRCMEGAPETFINDRVERYQLVQYKYCPFSFNIVQYYCSFLTRTYVICDDQGKEEVTVFPAAKLYLFELACRLFLSLEEPQCIAKLAADFNIFLKGLVSNPINFPGTRFYKALRATAAIKKQLVTLVRQRKVALQMGRASPSQDLLSHLLVTPNQNGAFMSEAMIVNNILMLLFAGHDTSAAAITSLVKALGEHPQVYHKVFQAEQSEIASSKVGAAGDDELLQWEDIQKMKYSWNVVSEVMRLTPSGIGVFREALTDLKYEGYDIPKGWKLYWSASFTHRDANLFPEPTKFDPSRFDEGGDHTLIPFSYVSFGGGPRMCIGKEFAKIIILTFLHHLVNRFRWDLVIPDEKVEYDPTPIPVKGLPVRVLPHIPSVP</sequence>
<dbReference type="OMA" id="ARIHILI"/>
<evidence type="ECO:0000313" key="10">
    <source>
        <dbReference type="EMBL" id="CDP18586.1"/>
    </source>
</evidence>
<dbReference type="GO" id="GO:0020037">
    <property type="term" value="F:heme binding"/>
    <property type="evidence" value="ECO:0007669"/>
    <property type="project" value="InterPro"/>
</dbReference>
<dbReference type="Gramene" id="CDP18586">
    <property type="protein sequence ID" value="CDP18586"/>
    <property type="gene ID" value="GSCOC_T00012417001"/>
</dbReference>
<keyword evidence="7 8" id="KW-0349">Heme</keyword>
<dbReference type="AlphaFoldDB" id="A0A068VCY0"/>
<accession>A0A068VCY0</accession>
<comment type="subcellular location">
    <subcellularLocation>
        <location evidence="1">Membrane</location>
        <topology evidence="1">Single-pass membrane protein</topology>
    </subcellularLocation>
</comment>
<keyword evidence="11" id="KW-1185">Reference proteome</keyword>
<comment type="similarity">
    <text evidence="8">Belongs to the cytochrome P450 family.</text>
</comment>
<dbReference type="InterPro" id="IPR017972">
    <property type="entry name" value="Cyt_P450_CS"/>
</dbReference>
<dbReference type="EMBL" id="HG739340">
    <property type="protein sequence ID" value="CDP18586.1"/>
    <property type="molecule type" value="Genomic_DNA"/>
</dbReference>
<dbReference type="STRING" id="49390.A0A068VCY0"/>
<evidence type="ECO:0000256" key="1">
    <source>
        <dbReference type="ARBA" id="ARBA00004167"/>
    </source>
</evidence>
<protein>
    <submittedName>
        <fullName evidence="10">Uncharacterized protein</fullName>
    </submittedName>
</protein>
<keyword evidence="2 9" id="KW-0812">Transmembrane</keyword>
<name>A0A068VCY0_COFCA</name>
<dbReference type="GO" id="GO:0016020">
    <property type="term" value="C:membrane"/>
    <property type="evidence" value="ECO:0007669"/>
    <property type="project" value="UniProtKB-SubCell"/>
</dbReference>
<dbReference type="PANTHER" id="PTHR24286:SF209">
    <property type="entry name" value="BETA-AMYRIN 28-OXIDASE-LIKE"/>
    <property type="match status" value="1"/>
</dbReference>
<dbReference type="PRINTS" id="PR00463">
    <property type="entry name" value="EP450I"/>
</dbReference>
<dbReference type="PhylomeDB" id="A0A068VCY0"/>
<feature type="transmembrane region" description="Helical" evidence="9">
    <location>
        <begin position="20"/>
        <end position="42"/>
    </location>
</feature>
<keyword evidence="5 8" id="KW-0560">Oxidoreductase</keyword>
<evidence type="ECO:0000256" key="9">
    <source>
        <dbReference type="SAM" id="Phobius"/>
    </source>
</evidence>
<dbReference type="Pfam" id="PF00067">
    <property type="entry name" value="p450"/>
    <property type="match status" value="1"/>
</dbReference>
<dbReference type="GO" id="GO:0016705">
    <property type="term" value="F:oxidoreductase activity, acting on paired donors, with incorporation or reduction of molecular oxygen"/>
    <property type="evidence" value="ECO:0007669"/>
    <property type="project" value="InterPro"/>
</dbReference>
<dbReference type="Proteomes" id="UP000295252">
    <property type="component" value="Chromosome I"/>
</dbReference>
<dbReference type="SUPFAM" id="SSF48264">
    <property type="entry name" value="Cytochrome P450"/>
    <property type="match status" value="1"/>
</dbReference>
<evidence type="ECO:0000256" key="6">
    <source>
        <dbReference type="ARBA" id="ARBA00023004"/>
    </source>
</evidence>
<dbReference type="GO" id="GO:0005506">
    <property type="term" value="F:iron ion binding"/>
    <property type="evidence" value="ECO:0007669"/>
    <property type="project" value="InterPro"/>
</dbReference>
<gene>
    <name evidence="10" type="ORF">GSCOC_T00012417001</name>
</gene>
<reference evidence="11" key="1">
    <citation type="journal article" date="2014" name="Science">
        <title>The coffee genome provides insight into the convergent evolution of caffeine biosynthesis.</title>
        <authorList>
            <person name="Denoeud F."/>
            <person name="Carretero-Paulet L."/>
            <person name="Dereeper A."/>
            <person name="Droc G."/>
            <person name="Guyot R."/>
            <person name="Pietrella M."/>
            <person name="Zheng C."/>
            <person name="Alberti A."/>
            <person name="Anthony F."/>
            <person name="Aprea G."/>
            <person name="Aury J.M."/>
            <person name="Bento P."/>
            <person name="Bernard M."/>
            <person name="Bocs S."/>
            <person name="Campa C."/>
            <person name="Cenci A."/>
            <person name="Combes M.C."/>
            <person name="Crouzillat D."/>
            <person name="Da Silva C."/>
            <person name="Daddiego L."/>
            <person name="De Bellis F."/>
            <person name="Dussert S."/>
            <person name="Garsmeur O."/>
            <person name="Gayraud T."/>
            <person name="Guignon V."/>
            <person name="Jahn K."/>
            <person name="Jamilloux V."/>
            <person name="Joet T."/>
            <person name="Labadie K."/>
            <person name="Lan T."/>
            <person name="Leclercq J."/>
            <person name="Lepelley M."/>
            <person name="Leroy T."/>
            <person name="Li L.T."/>
            <person name="Librado P."/>
            <person name="Lopez L."/>
            <person name="Munoz A."/>
            <person name="Noel B."/>
            <person name="Pallavicini A."/>
            <person name="Perrotta G."/>
            <person name="Poncet V."/>
            <person name="Pot D."/>
            <person name="Priyono X."/>
            <person name="Rigoreau M."/>
            <person name="Rouard M."/>
            <person name="Rozas J."/>
            <person name="Tranchant-Dubreuil C."/>
            <person name="VanBuren R."/>
            <person name="Zhang Q."/>
            <person name="Andrade A.C."/>
            <person name="Argout X."/>
            <person name="Bertrand B."/>
            <person name="de Kochko A."/>
            <person name="Graziosi G."/>
            <person name="Henry R.J."/>
            <person name="Jayarama X."/>
            <person name="Ming R."/>
            <person name="Nagai C."/>
            <person name="Rounsley S."/>
            <person name="Sankoff D."/>
            <person name="Giuliano G."/>
            <person name="Albert V.A."/>
            <person name="Wincker P."/>
            <person name="Lashermes P."/>
        </authorList>
    </citation>
    <scope>NUCLEOTIDE SEQUENCE [LARGE SCALE GENOMIC DNA]</scope>
    <source>
        <strain evidence="11">cv. DH200-94</strain>
    </source>
</reference>
<evidence type="ECO:0000256" key="5">
    <source>
        <dbReference type="ARBA" id="ARBA00023002"/>
    </source>
</evidence>
<evidence type="ECO:0000256" key="7">
    <source>
        <dbReference type="PIRSR" id="PIRSR602401-1"/>
    </source>
</evidence>
<dbReference type="Gene3D" id="1.10.630.10">
    <property type="entry name" value="Cytochrome P450"/>
    <property type="match status" value="1"/>
</dbReference>
<keyword evidence="8" id="KW-0503">Monooxygenase</keyword>
<feature type="binding site" description="axial binding residue" evidence="7">
    <location>
        <position position="397"/>
    </location>
    <ligand>
        <name>heme</name>
        <dbReference type="ChEBI" id="CHEBI:30413"/>
    </ligand>
    <ligandPart>
        <name>Fe</name>
        <dbReference type="ChEBI" id="CHEBI:18248"/>
    </ligandPart>
</feature>
<proteinExistence type="inferred from homology"/>
<dbReference type="GO" id="GO:0016125">
    <property type="term" value="P:sterol metabolic process"/>
    <property type="evidence" value="ECO:0007669"/>
    <property type="project" value="TreeGrafter"/>
</dbReference>
<keyword evidence="6 7" id="KW-0408">Iron</keyword>
<keyword evidence="4 9" id="KW-1133">Transmembrane helix</keyword>
<dbReference type="InterPro" id="IPR002401">
    <property type="entry name" value="Cyt_P450_E_grp-I"/>
</dbReference>
<dbReference type="PANTHER" id="PTHR24286">
    <property type="entry name" value="CYTOCHROME P450 26"/>
    <property type="match status" value="1"/>
</dbReference>
<evidence type="ECO:0000256" key="4">
    <source>
        <dbReference type="ARBA" id="ARBA00022989"/>
    </source>
</evidence>
<comment type="cofactor">
    <cofactor evidence="7">
        <name>heme</name>
        <dbReference type="ChEBI" id="CHEBI:30413"/>
    </cofactor>
</comment>
<evidence type="ECO:0000256" key="3">
    <source>
        <dbReference type="ARBA" id="ARBA00022723"/>
    </source>
</evidence>
<organism evidence="10 11">
    <name type="scientific">Coffea canephora</name>
    <name type="common">Robusta coffee</name>
    <dbReference type="NCBI Taxonomy" id="49390"/>
    <lineage>
        <taxon>Eukaryota</taxon>
        <taxon>Viridiplantae</taxon>
        <taxon>Streptophyta</taxon>
        <taxon>Embryophyta</taxon>
        <taxon>Tracheophyta</taxon>
        <taxon>Spermatophyta</taxon>
        <taxon>Magnoliopsida</taxon>
        <taxon>eudicotyledons</taxon>
        <taxon>Gunneridae</taxon>
        <taxon>Pentapetalae</taxon>
        <taxon>asterids</taxon>
        <taxon>lamiids</taxon>
        <taxon>Gentianales</taxon>
        <taxon>Rubiaceae</taxon>
        <taxon>Ixoroideae</taxon>
        <taxon>Gardenieae complex</taxon>
        <taxon>Bertiereae - Coffeeae clade</taxon>
        <taxon>Coffeeae</taxon>
        <taxon>Coffea</taxon>
    </lineage>
</organism>
<keyword evidence="3 7" id="KW-0479">Metal-binding</keyword>
<dbReference type="OrthoDB" id="1372046at2759"/>
<dbReference type="GO" id="GO:0004497">
    <property type="term" value="F:monooxygenase activity"/>
    <property type="evidence" value="ECO:0007669"/>
    <property type="project" value="UniProtKB-KW"/>
</dbReference>
<evidence type="ECO:0000256" key="2">
    <source>
        <dbReference type="ARBA" id="ARBA00022692"/>
    </source>
</evidence>
<evidence type="ECO:0000313" key="11">
    <source>
        <dbReference type="Proteomes" id="UP000295252"/>
    </source>
</evidence>
<evidence type="ECO:0000256" key="8">
    <source>
        <dbReference type="RuleBase" id="RU000461"/>
    </source>
</evidence>
<dbReference type="PROSITE" id="PS00086">
    <property type="entry name" value="CYTOCHROME_P450"/>
    <property type="match status" value="1"/>
</dbReference>
<dbReference type="InterPro" id="IPR036396">
    <property type="entry name" value="Cyt_P450_sf"/>
</dbReference>
<dbReference type="InterPro" id="IPR001128">
    <property type="entry name" value="Cyt_P450"/>
</dbReference>